<proteinExistence type="predicted"/>
<keyword evidence="3" id="KW-1185">Reference proteome</keyword>
<keyword evidence="1" id="KW-0732">Signal</keyword>
<evidence type="ECO:0000313" key="2">
    <source>
        <dbReference type="EMBL" id="WNC69264.1"/>
    </source>
</evidence>
<name>A0ABY9TL00_9GAMM</name>
<feature type="chain" id="PRO_5047038443" evidence="1">
    <location>
        <begin position="27"/>
        <end position="372"/>
    </location>
</feature>
<protein>
    <submittedName>
        <fullName evidence="2">Transporter</fullName>
    </submittedName>
</protein>
<dbReference type="RefSeq" id="WP_348388408.1">
    <property type="nucleotide sequence ID" value="NZ_CP134146.1"/>
</dbReference>
<evidence type="ECO:0000256" key="1">
    <source>
        <dbReference type="SAM" id="SignalP"/>
    </source>
</evidence>
<organism evidence="2 3">
    <name type="scientific">Thalassotalea nanhaiensis</name>
    <dbReference type="NCBI Taxonomy" id="3065648"/>
    <lineage>
        <taxon>Bacteria</taxon>
        <taxon>Pseudomonadati</taxon>
        <taxon>Pseudomonadota</taxon>
        <taxon>Gammaproteobacteria</taxon>
        <taxon>Alteromonadales</taxon>
        <taxon>Colwelliaceae</taxon>
        <taxon>Thalassotalea</taxon>
    </lineage>
</organism>
<dbReference type="SUPFAM" id="SSF56935">
    <property type="entry name" value="Porins"/>
    <property type="match status" value="1"/>
</dbReference>
<evidence type="ECO:0000313" key="3">
    <source>
        <dbReference type="Proteomes" id="UP001248581"/>
    </source>
</evidence>
<dbReference type="Pfam" id="PF13557">
    <property type="entry name" value="Phenol_MetA_deg"/>
    <property type="match status" value="1"/>
</dbReference>
<dbReference type="EMBL" id="CP134146">
    <property type="protein sequence ID" value="WNC69264.1"/>
    <property type="molecule type" value="Genomic_DNA"/>
</dbReference>
<feature type="signal peptide" evidence="1">
    <location>
        <begin position="1"/>
        <end position="26"/>
    </location>
</feature>
<dbReference type="Proteomes" id="UP001248581">
    <property type="component" value="Chromosome"/>
</dbReference>
<reference evidence="3" key="1">
    <citation type="submission" date="2023-09" db="EMBL/GenBank/DDBJ databases">
        <authorList>
            <person name="Li S."/>
            <person name="Li X."/>
            <person name="Zhang C."/>
            <person name="Zhao Z."/>
        </authorList>
    </citation>
    <scope>NUCLEOTIDE SEQUENCE [LARGE SCALE GENOMIC DNA]</scope>
    <source>
        <strain evidence="3">SQ345</strain>
    </source>
</reference>
<sequence>MKSFKISQSALFVLSLFASTSFSSLANPHQHHNMSDASGSMTMPVSKTPIAIMGNHLHHKGGWMATYRYMTMEMEGLQTGTSSTNSTDALQNYSMVPDEMTMNMHMLGLMYAPSDDVTLMLMANFVVQEMTSLMPSMPAPMEGGMNSMGMNSGMEEMSMMTHSMEMESDGLADISVSALINGFNGDNYRSHFTLGIRLPTGDIDQTRTNMMGEQTLMGYPMQVGTDTTNILAGYTYVYDLDKWQLGTQINYETAIEENDADYKPGDKTQWHNWVGYGVNESFSLSMRLSYLDKGNYSGHDQRLNPMMMPTADPKQRGVSQIDWAIVTVYGFTDGMLKNQQISLEYSQPIEQDFEGTQLKTDWQATLGWQLSF</sequence>
<dbReference type="InterPro" id="IPR025737">
    <property type="entry name" value="FApF"/>
</dbReference>
<gene>
    <name evidence="2" type="ORF">RI845_03700</name>
</gene>
<accession>A0ABY9TL00</accession>